<dbReference type="AlphaFoldDB" id="A0A286D9S0"/>
<feature type="domain" description="Lipid/polyisoprenoid-binding YceI-like" evidence="2">
    <location>
        <begin position="28"/>
        <end position="188"/>
    </location>
</feature>
<dbReference type="EMBL" id="OCND01000007">
    <property type="protein sequence ID" value="SOD55373.1"/>
    <property type="molecule type" value="Genomic_DNA"/>
</dbReference>
<dbReference type="SMART" id="SM00867">
    <property type="entry name" value="YceI"/>
    <property type="match status" value="1"/>
</dbReference>
<dbReference type="InterPro" id="IPR036761">
    <property type="entry name" value="TTHA0802/YceI-like_sf"/>
</dbReference>
<protein>
    <submittedName>
        <fullName evidence="3">Polyisoprenoid-binding protein YceI</fullName>
    </submittedName>
</protein>
<dbReference type="RefSeq" id="WP_097122634.1">
    <property type="nucleotide sequence ID" value="NZ_OCND01000007.1"/>
</dbReference>
<dbReference type="OrthoDB" id="5966233at2"/>
<feature type="chain" id="PRO_5012493331" evidence="1">
    <location>
        <begin position="27"/>
        <end position="193"/>
    </location>
</feature>
<dbReference type="PANTHER" id="PTHR34406">
    <property type="entry name" value="PROTEIN YCEI"/>
    <property type="match status" value="1"/>
</dbReference>
<reference evidence="3 4" key="1">
    <citation type="submission" date="2017-09" db="EMBL/GenBank/DDBJ databases">
        <authorList>
            <person name="Ehlers B."/>
            <person name="Leendertz F.H."/>
        </authorList>
    </citation>
    <scope>NUCLEOTIDE SEQUENCE [LARGE SCALE GENOMIC DNA]</scope>
    <source>
        <strain evidence="3 4">CGMCC 1.10978</strain>
    </source>
</reference>
<dbReference type="InterPro" id="IPR007372">
    <property type="entry name" value="Lipid/polyisoprenoid-bd_YceI"/>
</dbReference>
<proteinExistence type="predicted"/>
<sequence>MNLRFGSRLLGLCGLGLLCAFPQVSASEAQFDPAHTRLGFELRTRWGQKLEGVFPRYEGEVRALPDGSQQVLLRMFTSDVEIVGHPRYTEWARSEKFFESDRYPLVMFVSKPYDGELLRQGGPLHGNLMIRGISRPETLTVEPSTCARPAVDCDVVATGAVRRSDYDMDDWKLAVNERVVFVLRARVRDGSGQ</sequence>
<evidence type="ECO:0000259" key="2">
    <source>
        <dbReference type="SMART" id="SM00867"/>
    </source>
</evidence>
<dbReference type="Pfam" id="PF04264">
    <property type="entry name" value="YceI"/>
    <property type="match status" value="1"/>
</dbReference>
<keyword evidence="1" id="KW-0732">Signal</keyword>
<evidence type="ECO:0000256" key="1">
    <source>
        <dbReference type="SAM" id="SignalP"/>
    </source>
</evidence>
<evidence type="ECO:0000313" key="3">
    <source>
        <dbReference type="EMBL" id="SOD55373.1"/>
    </source>
</evidence>
<organism evidence="3 4">
    <name type="scientific">Pseudoxanthomonas wuyuanensis</name>
    <dbReference type="NCBI Taxonomy" id="1073196"/>
    <lineage>
        <taxon>Bacteria</taxon>
        <taxon>Pseudomonadati</taxon>
        <taxon>Pseudomonadota</taxon>
        <taxon>Gammaproteobacteria</taxon>
        <taxon>Lysobacterales</taxon>
        <taxon>Lysobacteraceae</taxon>
        <taxon>Pseudoxanthomonas</taxon>
    </lineage>
</organism>
<feature type="signal peptide" evidence="1">
    <location>
        <begin position="1"/>
        <end position="26"/>
    </location>
</feature>
<keyword evidence="4" id="KW-1185">Reference proteome</keyword>
<dbReference type="PANTHER" id="PTHR34406:SF1">
    <property type="entry name" value="PROTEIN YCEI"/>
    <property type="match status" value="1"/>
</dbReference>
<dbReference type="Gene3D" id="2.40.128.110">
    <property type="entry name" value="Lipid/polyisoprenoid-binding, YceI-like"/>
    <property type="match status" value="1"/>
</dbReference>
<name>A0A286D9S0_9GAMM</name>
<evidence type="ECO:0000313" key="4">
    <source>
        <dbReference type="Proteomes" id="UP000219374"/>
    </source>
</evidence>
<dbReference type="SUPFAM" id="SSF101874">
    <property type="entry name" value="YceI-like"/>
    <property type="match status" value="1"/>
</dbReference>
<gene>
    <name evidence="3" type="ORF">SAMN06296416_10751</name>
</gene>
<dbReference type="Proteomes" id="UP000219374">
    <property type="component" value="Unassembled WGS sequence"/>
</dbReference>
<accession>A0A286D9S0</accession>